<sequence>MQNLKSYRENNPGKGYWDWRNSLPDNLKYTDDTEYNMRGAYESGAQPILENDGFYHLPTRNPQTGEILKTSLHPTFWKGLAEDAKIGYNTYFVGDKVYTKSKEEGPINVYVDGGEVARKSLKDIRKESIIEDKLDYDVMLQNQNAYQKEFAANWYKERAKNPKYRSQLGNGKLDKILSDIDKATWKNPTEAMKDNLISQGYTPTEQNIKSQLQAINAKGTKGFAVPSMYSYYGAPRNTWHEGIGHIVGDNNPAILDSTPNISIPSNDPQYSDYINQANEKHAQTWDFRGKNQTLKDDAGNYYIDPNRQLSSDDIQEMIDKGAVIPDQWKDITTQDISDLTNTFAYNYAEGGEVGNPDDDFTKAINIKLGRTSDGRPKEQGLKPVIDLEDAANVTPIGDVLSAKDAYNAARNNDWLGVGLATATMIPFVPRTISTVRRSTPTVKNYRNSLSNALNKAVKLGEKERRMSARLNNETYETVQRLMDDPSYMRRAQQVKEKYGDDYTQIYADLIDAYNNSPELLPKAKRTAFEDNARARMATTTESTKRHMDGGEFPKMGEYEYQYDIDGVPYGTTIHEMNHNADYLKNKAIDADANSNLYYWMRSALKPFSRIDPNTDKLTKYYSKPTEQKAYMNQLREFMYANKMIDTRDQIVTPDLIKQAISKLPKGMQSIKKTSEQFKSMRSYTKWFNTIPLLGVGAVGANKYFTSNENRD</sequence>
<evidence type="ECO:0000313" key="1">
    <source>
        <dbReference type="EMBL" id="QWM91446.2"/>
    </source>
</evidence>
<dbReference type="Proteomes" id="UP000828083">
    <property type="component" value="Segment"/>
</dbReference>
<reference evidence="1 2" key="1">
    <citation type="submission" date="2021-04" db="EMBL/GenBank/DDBJ databases">
        <authorList>
            <person name="Shkoporov A.N."/>
            <person name="Stockdale S.R."/>
            <person name="Guerin E."/>
            <person name="Ross R.P."/>
            <person name="Hill C."/>
        </authorList>
    </citation>
    <scope>NUCLEOTIDE SEQUENCE [LARGE SCALE GENOMIC DNA]</scope>
    <source>
        <strain evidence="2">cr23_1</strain>
    </source>
</reference>
<protein>
    <submittedName>
        <fullName evidence="1">Uncharacterized protein</fullName>
    </submittedName>
</protein>
<proteinExistence type="predicted"/>
<organism evidence="1 2">
    <name type="scientific">uncultured phage cr23_1</name>
    <dbReference type="NCBI Taxonomy" id="2986419"/>
    <lineage>
        <taxon>Viruses</taxon>
        <taxon>Duplodnaviria</taxon>
        <taxon>Heunggongvirae</taxon>
        <taxon>Uroviricota</taxon>
        <taxon>Caudoviricetes</taxon>
        <taxon>Crassvirales</taxon>
        <taxon>Suoliviridae</taxon>
        <taxon>Uncouvirinae</taxon>
        <taxon>Aurodevirus</taxon>
        <taxon>Aurodevirus hiberniae</taxon>
    </lineage>
</organism>
<accession>A0AAE7RXQ7</accession>
<keyword evidence="2" id="KW-1185">Reference proteome</keyword>
<gene>
    <name evidence="1" type="primary">gp_78119</name>
</gene>
<name>A0AAE7RXQ7_9CAUD</name>
<dbReference type="EMBL" id="MZ130500">
    <property type="protein sequence ID" value="QWM91446.2"/>
    <property type="molecule type" value="Genomic_DNA"/>
</dbReference>
<evidence type="ECO:0000313" key="2">
    <source>
        <dbReference type="Proteomes" id="UP000828083"/>
    </source>
</evidence>